<dbReference type="NCBIfam" id="NF005871">
    <property type="entry name" value="PRK07811.1"/>
    <property type="match status" value="1"/>
</dbReference>
<evidence type="ECO:0000313" key="5">
    <source>
        <dbReference type="EMBL" id="MEN2744120.1"/>
    </source>
</evidence>
<dbReference type="CDD" id="cd00614">
    <property type="entry name" value="CGS_like"/>
    <property type="match status" value="1"/>
</dbReference>
<dbReference type="PANTHER" id="PTHR11808:SF15">
    <property type="entry name" value="CYSTATHIONINE GAMMA-LYASE"/>
    <property type="match status" value="1"/>
</dbReference>
<dbReference type="Pfam" id="PF01053">
    <property type="entry name" value="Cys_Met_Meta_PP"/>
    <property type="match status" value="1"/>
</dbReference>
<accession>A0ABU9WY74</accession>
<dbReference type="PIRSF" id="PIRSF001434">
    <property type="entry name" value="CGS"/>
    <property type="match status" value="1"/>
</dbReference>
<dbReference type="InterPro" id="IPR000277">
    <property type="entry name" value="Cys/Met-Metab_PyrdxlP-dep_enz"/>
</dbReference>
<comment type="cofactor">
    <cofactor evidence="1 4">
        <name>pyridoxal 5'-phosphate</name>
        <dbReference type="ChEBI" id="CHEBI:597326"/>
    </cofactor>
</comment>
<comment type="similarity">
    <text evidence="2 4">Belongs to the trans-sulfuration enzymes family.</text>
</comment>
<protein>
    <submittedName>
        <fullName evidence="5">Cystathionine gamma-synthase</fullName>
        <ecNumber evidence="5">2.5.1.48</ecNumber>
    </submittedName>
</protein>
<comment type="caution">
    <text evidence="5">The sequence shown here is derived from an EMBL/GenBank/DDBJ whole genome shotgun (WGS) entry which is preliminary data.</text>
</comment>
<dbReference type="EC" id="2.5.1.48" evidence="5"/>
<dbReference type="EMBL" id="JBDFRB010000004">
    <property type="protein sequence ID" value="MEN2744120.1"/>
    <property type="molecule type" value="Genomic_DNA"/>
</dbReference>
<reference evidence="5 6" key="1">
    <citation type="submission" date="2024-05" db="EMBL/GenBank/DDBJ databases">
        <title>Sinomonas sp. nov., isolated from a waste landfill.</title>
        <authorList>
            <person name="Zhao Y."/>
        </authorList>
    </citation>
    <scope>NUCLEOTIDE SEQUENCE [LARGE SCALE GENOMIC DNA]</scope>
    <source>
        <strain evidence="5 6">CCTCC AB2014300</strain>
    </source>
</reference>
<dbReference type="PROSITE" id="PS00868">
    <property type="entry name" value="CYS_MET_METAB_PP"/>
    <property type="match status" value="1"/>
</dbReference>
<evidence type="ECO:0000256" key="4">
    <source>
        <dbReference type="RuleBase" id="RU362118"/>
    </source>
</evidence>
<keyword evidence="3 4" id="KW-0663">Pyridoxal phosphate</keyword>
<dbReference type="InterPro" id="IPR015424">
    <property type="entry name" value="PyrdxlP-dep_Trfase"/>
</dbReference>
<gene>
    <name evidence="5" type="ORF">ABCQ75_06150</name>
</gene>
<dbReference type="SUPFAM" id="SSF53383">
    <property type="entry name" value="PLP-dependent transferases"/>
    <property type="match status" value="1"/>
</dbReference>
<evidence type="ECO:0000256" key="3">
    <source>
        <dbReference type="ARBA" id="ARBA00022898"/>
    </source>
</evidence>
<name>A0ABU9WY74_9MICC</name>
<dbReference type="Proteomes" id="UP001422074">
    <property type="component" value="Unassembled WGS sequence"/>
</dbReference>
<dbReference type="InterPro" id="IPR015421">
    <property type="entry name" value="PyrdxlP-dep_Trfase_major"/>
</dbReference>
<evidence type="ECO:0000313" key="6">
    <source>
        <dbReference type="Proteomes" id="UP001422074"/>
    </source>
</evidence>
<organism evidence="5 6">
    <name type="scientific">Sinomonas halotolerans</name>
    <dbReference type="NCBI Taxonomy" id="1644133"/>
    <lineage>
        <taxon>Bacteria</taxon>
        <taxon>Bacillati</taxon>
        <taxon>Actinomycetota</taxon>
        <taxon>Actinomycetes</taxon>
        <taxon>Micrococcales</taxon>
        <taxon>Micrococcaceae</taxon>
        <taxon>Sinomonas</taxon>
    </lineage>
</organism>
<dbReference type="PANTHER" id="PTHR11808">
    <property type="entry name" value="TRANS-SULFURATION ENZYME FAMILY MEMBER"/>
    <property type="match status" value="1"/>
</dbReference>
<dbReference type="RefSeq" id="WP_345883941.1">
    <property type="nucleotide sequence ID" value="NZ_JBDFRB010000004.1"/>
</dbReference>
<keyword evidence="6" id="KW-1185">Reference proteome</keyword>
<dbReference type="GO" id="GO:0003962">
    <property type="term" value="F:cystathionine gamma-synthase activity"/>
    <property type="evidence" value="ECO:0007669"/>
    <property type="project" value="UniProtKB-EC"/>
</dbReference>
<evidence type="ECO:0000256" key="1">
    <source>
        <dbReference type="ARBA" id="ARBA00001933"/>
    </source>
</evidence>
<proteinExistence type="inferred from homology"/>
<sequence length="386" mass="40665">MTESQRTTGFNTRAVHAGQAFEPRTGAVVPPLHFSSTYAQDGIGGLREGYEYGRGGNPTRDALQEQLAALEGGSHAFSFGSGLAAEDGLIRALCSPGDRIVLGNDAYGGTYRLISRVLGPWGIQNAPVDMADLDGVRATVSAGARLVWVETPSNPMMKVTDIAALAEIAHDAGALLVVDNTFASPYLQNPLALGADVVVHSTTKYIGGHSDVVGGAVVLDDAELADKVGFVQFAVGAVSGPMDAFLTTRGLKTLGVRMERHSDNAQRIAEWLVGRPGVEKVLYPGLPEHPGHEVAAKQMRRFGGMISVQFTGGEAAARKVAESTELFTLAESLGGIESLMNYPSEMTHASVKGTELAVPENLVRLSVGIEDADDLIADLDQAISRL</sequence>
<keyword evidence="5" id="KW-0808">Transferase</keyword>
<dbReference type="InterPro" id="IPR054542">
    <property type="entry name" value="Cys_met_metab_PP"/>
</dbReference>
<dbReference type="InterPro" id="IPR015422">
    <property type="entry name" value="PyrdxlP-dep_Trfase_small"/>
</dbReference>
<dbReference type="Gene3D" id="3.40.640.10">
    <property type="entry name" value="Type I PLP-dependent aspartate aminotransferase-like (Major domain)"/>
    <property type="match status" value="1"/>
</dbReference>
<evidence type="ECO:0000256" key="2">
    <source>
        <dbReference type="ARBA" id="ARBA00009077"/>
    </source>
</evidence>
<dbReference type="Gene3D" id="3.90.1150.10">
    <property type="entry name" value="Aspartate Aminotransferase, domain 1"/>
    <property type="match status" value="1"/>
</dbReference>